<protein>
    <submittedName>
        <fullName evidence="1">Uncharacterized protein</fullName>
    </submittedName>
</protein>
<dbReference type="AlphaFoldDB" id="A0A1R4IGZ4"/>
<accession>A0A1R4IGZ4</accession>
<proteinExistence type="predicted"/>
<name>A0A1R4IGZ4_9MICO</name>
<reference evidence="1 2" key="1">
    <citation type="submission" date="2017-02" db="EMBL/GenBank/DDBJ databases">
        <authorList>
            <person name="Peterson S.W."/>
        </authorList>
    </citation>
    <scope>NUCLEOTIDE SEQUENCE [LARGE SCALE GENOMIC DNA]</scope>
    <source>
        <strain evidence="1 2">B Mb 05.01</strain>
    </source>
</reference>
<dbReference type="RefSeq" id="WP_087129775.1">
    <property type="nucleotide sequence ID" value="NZ_FUKO01000007.1"/>
</dbReference>
<dbReference type="Proteomes" id="UP000196320">
    <property type="component" value="Unassembled WGS sequence"/>
</dbReference>
<dbReference type="EMBL" id="FUKO01000007">
    <property type="protein sequence ID" value="SJN18643.1"/>
    <property type="molecule type" value="Genomic_DNA"/>
</dbReference>
<gene>
    <name evidence="1" type="ORF">FM104_01885</name>
</gene>
<evidence type="ECO:0000313" key="1">
    <source>
        <dbReference type="EMBL" id="SJN18643.1"/>
    </source>
</evidence>
<sequence length="66" mass="8069">MRDRTLAMSASLLLTVAHLRRPWERTRGDHTLSSGSDRDELARIYRNEQNRDHRERTYERNRRLYL</sequence>
<organism evidence="1 2">
    <name type="scientific">Microbacterium esteraromaticum</name>
    <dbReference type="NCBI Taxonomy" id="57043"/>
    <lineage>
        <taxon>Bacteria</taxon>
        <taxon>Bacillati</taxon>
        <taxon>Actinomycetota</taxon>
        <taxon>Actinomycetes</taxon>
        <taxon>Micrococcales</taxon>
        <taxon>Microbacteriaceae</taxon>
        <taxon>Microbacterium</taxon>
    </lineage>
</organism>
<keyword evidence="2" id="KW-1185">Reference proteome</keyword>
<evidence type="ECO:0000313" key="2">
    <source>
        <dbReference type="Proteomes" id="UP000196320"/>
    </source>
</evidence>